<name>A0A1H5CYA1_9ACTN</name>
<evidence type="ECO:0000313" key="3">
    <source>
        <dbReference type="Proteomes" id="UP000182375"/>
    </source>
</evidence>
<dbReference type="InterPro" id="IPR010982">
    <property type="entry name" value="Lambda_DNA-bd_dom_sf"/>
</dbReference>
<feature type="domain" description="HTH cro/C1-type" evidence="1">
    <location>
        <begin position="28"/>
        <end position="83"/>
    </location>
</feature>
<dbReference type="CDD" id="cd00093">
    <property type="entry name" value="HTH_XRE"/>
    <property type="match status" value="1"/>
</dbReference>
<dbReference type="RefSeq" id="WP_070022260.1">
    <property type="nucleotide sequence ID" value="NZ_FNTD01000004.1"/>
</dbReference>
<evidence type="ECO:0000313" key="2">
    <source>
        <dbReference type="EMBL" id="SED71484.1"/>
    </source>
</evidence>
<dbReference type="GeneID" id="95514659"/>
<dbReference type="PROSITE" id="PS50943">
    <property type="entry name" value="HTH_CROC1"/>
    <property type="match status" value="1"/>
</dbReference>
<proteinExistence type="predicted"/>
<reference evidence="2 3" key="1">
    <citation type="submission" date="2016-10" db="EMBL/GenBank/DDBJ databases">
        <authorList>
            <person name="de Groot N.N."/>
        </authorList>
    </citation>
    <scope>NUCLEOTIDE SEQUENCE [LARGE SCALE GENOMIC DNA]</scope>
    <source>
        <strain evidence="2 3">DSM 40306</strain>
    </source>
</reference>
<organism evidence="2 3">
    <name type="scientific">Streptomyces misionensis</name>
    <dbReference type="NCBI Taxonomy" id="67331"/>
    <lineage>
        <taxon>Bacteria</taxon>
        <taxon>Bacillati</taxon>
        <taxon>Actinomycetota</taxon>
        <taxon>Actinomycetes</taxon>
        <taxon>Kitasatosporales</taxon>
        <taxon>Streptomycetaceae</taxon>
        <taxon>Streptomyces</taxon>
    </lineage>
</organism>
<accession>A0A1H5CYA1</accession>
<dbReference type="EMBL" id="FNTD01000004">
    <property type="protein sequence ID" value="SED71484.1"/>
    <property type="molecule type" value="Genomic_DNA"/>
</dbReference>
<gene>
    <name evidence="2" type="ORF">SAMN04490357_5589</name>
</gene>
<dbReference type="InterPro" id="IPR001387">
    <property type="entry name" value="Cro/C1-type_HTH"/>
</dbReference>
<dbReference type="Gene3D" id="1.10.260.40">
    <property type="entry name" value="lambda repressor-like DNA-binding domains"/>
    <property type="match status" value="1"/>
</dbReference>
<dbReference type="GO" id="GO:0003677">
    <property type="term" value="F:DNA binding"/>
    <property type="evidence" value="ECO:0007669"/>
    <property type="project" value="InterPro"/>
</dbReference>
<dbReference type="InterPro" id="IPR041413">
    <property type="entry name" value="MLTR_LBD"/>
</dbReference>
<protein>
    <submittedName>
        <fullName evidence="2">Helix-turn-helix domain-containing protein</fullName>
    </submittedName>
</protein>
<dbReference type="SUPFAM" id="SSF47413">
    <property type="entry name" value="lambda repressor-like DNA-binding domains"/>
    <property type="match status" value="1"/>
</dbReference>
<dbReference type="PANTHER" id="PTHR35010:SF2">
    <property type="entry name" value="BLL4672 PROTEIN"/>
    <property type="match status" value="1"/>
</dbReference>
<dbReference type="PANTHER" id="PTHR35010">
    <property type="entry name" value="BLL4672 PROTEIN-RELATED"/>
    <property type="match status" value="1"/>
</dbReference>
<dbReference type="Pfam" id="PF13560">
    <property type="entry name" value="HTH_31"/>
    <property type="match status" value="1"/>
</dbReference>
<dbReference type="Proteomes" id="UP000182375">
    <property type="component" value="Unassembled WGS sequence"/>
</dbReference>
<dbReference type="SMART" id="SM00530">
    <property type="entry name" value="HTH_XRE"/>
    <property type="match status" value="1"/>
</dbReference>
<dbReference type="AlphaFoldDB" id="A0A1H5CYA1"/>
<evidence type="ECO:0000259" key="1">
    <source>
        <dbReference type="PROSITE" id="PS50943"/>
    </source>
</evidence>
<sequence length="302" mass="33604">MPDFSELSDFLRSRRAALTPEEIGLPQLAERRRVPGLRREEVALAAGLSVTHYTRLEQGRARQVSDSVLDAIARTLRLTPDEYGHLMDLARPEPAASRRPPAPRAARADQGIRRLIDSFTDTPALVLDRRNDVLAWNAMGRLLLASHLDLDAPDHPARRPNLTRLLFLDERTRALYPRWQEEAQLAVASLRLVAGRHPQDKQLAELVGELTVNSEEFARRWAKHPVRTCVAGTKELDHPLVGSLELSFQSLLVPGPSDQRVIAYTARAGSSSEAGLRLLAATLLTDPRSCSTGERSPRVPQR</sequence>
<dbReference type="Pfam" id="PF17765">
    <property type="entry name" value="MLTR_LBD"/>
    <property type="match status" value="1"/>
</dbReference>
<dbReference type="Gene3D" id="3.30.450.180">
    <property type="match status" value="1"/>
</dbReference>